<evidence type="ECO:0000259" key="1">
    <source>
        <dbReference type="Pfam" id="PF13372"/>
    </source>
</evidence>
<organism evidence="2 3">
    <name type="scientific">Chthoniobacter flavus Ellin428</name>
    <dbReference type="NCBI Taxonomy" id="497964"/>
    <lineage>
        <taxon>Bacteria</taxon>
        <taxon>Pseudomonadati</taxon>
        <taxon>Verrucomicrobiota</taxon>
        <taxon>Spartobacteria</taxon>
        <taxon>Chthoniobacterales</taxon>
        <taxon>Chthoniobacteraceae</taxon>
        <taxon>Chthoniobacter</taxon>
    </lineage>
</organism>
<sequence length="490" mass="54566">MTQLPTYSSAKKSGGLFAAALLTSGLISSLAGDVEVKATSDKTVIEKPTDSNPLSFFGGKLIFDAQERLRWENRNNNFDFNSATRSVTDGNWFEQRFRIGMLVQPVEWLHLYVQGQDSREFNGLRGNTPGVSAAEGDNAFDLRQAYIEISDYDKCPFGLKVGRQILSYGDERLVGAFDWNNFGRTFDAAKVTYKGHGFWIDAFTSTPVVITRDKYDQSDLFNGTEDHRELVFSGLYLSMDSLPFGTWDFYSFLLDQPRGNTTNLQGNLTTALPSGSLAAHSDFVTLGTRIKGDPQKLKGWEYTGEFAYQAGDVRGLPLSAFAADAGFGYNFDVAWKPRLYAEYNYASGDNDPHDGHIGTFQNLFPTNHRFFGIMDNFSWQNMHNAMLSVRVNPVKALTAEVQYNAFWLASDSDVWYRANGLTAVRPLSTVGGRNVSNYAGSEISAVVTWNANKHLQFQAGYAHFFAGNYLKDTGASDDANFGYIQTTINF</sequence>
<accession>B4D7K6</accession>
<dbReference type="STRING" id="497964.CfE428DRAFT_4921"/>
<dbReference type="InterPro" id="IPR025388">
    <property type="entry name" value="Alginate_export_dom"/>
</dbReference>
<dbReference type="InterPro" id="IPR053728">
    <property type="entry name" value="Alginate_Permeability_Chnl"/>
</dbReference>
<dbReference type="Gene3D" id="2.40.160.100">
    <property type="match status" value="1"/>
</dbReference>
<dbReference type="AlphaFoldDB" id="B4D7K6"/>
<keyword evidence="3" id="KW-1185">Reference proteome</keyword>
<evidence type="ECO:0000313" key="3">
    <source>
        <dbReference type="Proteomes" id="UP000005824"/>
    </source>
</evidence>
<gene>
    <name evidence="2" type="ORF">CfE428DRAFT_4921</name>
</gene>
<reference evidence="2 3" key="1">
    <citation type="journal article" date="2011" name="J. Bacteriol.">
        <title>Genome sequence of Chthoniobacter flavus Ellin428, an aerobic heterotrophic soil bacterium.</title>
        <authorList>
            <person name="Kant R."/>
            <person name="van Passel M.W."/>
            <person name="Palva A."/>
            <person name="Lucas S."/>
            <person name="Lapidus A."/>
            <person name="Glavina Del Rio T."/>
            <person name="Dalin E."/>
            <person name="Tice H."/>
            <person name="Bruce D."/>
            <person name="Goodwin L."/>
            <person name="Pitluck S."/>
            <person name="Larimer F.W."/>
            <person name="Land M.L."/>
            <person name="Hauser L."/>
            <person name="Sangwan P."/>
            <person name="de Vos W.M."/>
            <person name="Janssen P.H."/>
            <person name="Smidt H."/>
        </authorList>
    </citation>
    <scope>NUCLEOTIDE SEQUENCE [LARGE SCALE GENOMIC DNA]</scope>
    <source>
        <strain evidence="2 3">Ellin428</strain>
    </source>
</reference>
<comment type="caution">
    <text evidence="2">The sequence shown here is derived from an EMBL/GenBank/DDBJ whole genome shotgun (WGS) entry which is preliminary data.</text>
</comment>
<dbReference type="Proteomes" id="UP000005824">
    <property type="component" value="Unassembled WGS sequence"/>
</dbReference>
<dbReference type="eggNOG" id="COG3203">
    <property type="taxonomic scope" value="Bacteria"/>
</dbReference>
<proteinExistence type="predicted"/>
<dbReference type="RefSeq" id="WP_006982242.1">
    <property type="nucleotide sequence ID" value="NZ_ABVL01000018.1"/>
</dbReference>
<dbReference type="Pfam" id="PF13372">
    <property type="entry name" value="Alginate_exp"/>
    <property type="match status" value="1"/>
</dbReference>
<dbReference type="InParanoid" id="B4D7K6"/>
<protein>
    <recommendedName>
        <fullName evidence="1">Alginate export domain-containing protein</fullName>
    </recommendedName>
</protein>
<evidence type="ECO:0000313" key="2">
    <source>
        <dbReference type="EMBL" id="EDY17623.1"/>
    </source>
</evidence>
<dbReference type="EMBL" id="ABVL01000018">
    <property type="protein sequence ID" value="EDY17623.1"/>
    <property type="molecule type" value="Genomic_DNA"/>
</dbReference>
<feature type="domain" description="Alginate export" evidence="1">
    <location>
        <begin position="63"/>
        <end position="478"/>
    </location>
</feature>
<name>B4D7K6_9BACT</name>